<gene>
    <name evidence="2" type="ORF">EVAR_24200_1</name>
</gene>
<reference evidence="2 3" key="1">
    <citation type="journal article" date="2019" name="Commun. Biol.">
        <title>The bagworm genome reveals a unique fibroin gene that provides high tensile strength.</title>
        <authorList>
            <person name="Kono N."/>
            <person name="Nakamura H."/>
            <person name="Ohtoshi R."/>
            <person name="Tomita M."/>
            <person name="Numata K."/>
            <person name="Arakawa K."/>
        </authorList>
    </citation>
    <scope>NUCLEOTIDE SEQUENCE [LARGE SCALE GENOMIC DNA]</scope>
</reference>
<feature type="region of interest" description="Disordered" evidence="1">
    <location>
        <begin position="1"/>
        <end position="23"/>
    </location>
</feature>
<comment type="caution">
    <text evidence="2">The sequence shown here is derived from an EMBL/GenBank/DDBJ whole genome shotgun (WGS) entry which is preliminary data.</text>
</comment>
<organism evidence="2 3">
    <name type="scientific">Eumeta variegata</name>
    <name type="common">Bagworm moth</name>
    <name type="synonym">Eumeta japonica</name>
    <dbReference type="NCBI Taxonomy" id="151549"/>
    <lineage>
        <taxon>Eukaryota</taxon>
        <taxon>Metazoa</taxon>
        <taxon>Ecdysozoa</taxon>
        <taxon>Arthropoda</taxon>
        <taxon>Hexapoda</taxon>
        <taxon>Insecta</taxon>
        <taxon>Pterygota</taxon>
        <taxon>Neoptera</taxon>
        <taxon>Endopterygota</taxon>
        <taxon>Lepidoptera</taxon>
        <taxon>Glossata</taxon>
        <taxon>Ditrysia</taxon>
        <taxon>Tineoidea</taxon>
        <taxon>Psychidae</taxon>
        <taxon>Oiketicinae</taxon>
        <taxon>Eumeta</taxon>
    </lineage>
</organism>
<sequence length="212" mass="23801">MRLSPATPKREISDHRVGPRLKANPRTSACLEFPHVGRNRKKTVRDFPEIRRRRTVTNDAFTRDTTPATPVGRRPPPLLEVCAPRRECALENYKRELHRLRMSSRIANCLAFSISNICQDIWNIGARTRHGNAWVSMTAMRTRRRRHARALGPPATCARARSAGDMRAPAGDMRARSVRRRAGAAAVISRVAVVASPTYTPIDDDDFCPLTA</sequence>
<evidence type="ECO:0000313" key="2">
    <source>
        <dbReference type="EMBL" id="GBP46007.1"/>
    </source>
</evidence>
<evidence type="ECO:0000313" key="3">
    <source>
        <dbReference type="Proteomes" id="UP000299102"/>
    </source>
</evidence>
<dbReference type="AlphaFoldDB" id="A0A4C1W7D3"/>
<proteinExistence type="predicted"/>
<dbReference type="EMBL" id="BGZK01000475">
    <property type="protein sequence ID" value="GBP46007.1"/>
    <property type="molecule type" value="Genomic_DNA"/>
</dbReference>
<keyword evidence="3" id="KW-1185">Reference proteome</keyword>
<name>A0A4C1W7D3_EUMVA</name>
<feature type="compositionally biased region" description="Basic and acidic residues" evidence="1">
    <location>
        <begin position="8"/>
        <end position="17"/>
    </location>
</feature>
<evidence type="ECO:0000256" key="1">
    <source>
        <dbReference type="SAM" id="MobiDB-lite"/>
    </source>
</evidence>
<dbReference type="Proteomes" id="UP000299102">
    <property type="component" value="Unassembled WGS sequence"/>
</dbReference>
<protein>
    <submittedName>
        <fullName evidence="2">Uncharacterized protein</fullName>
    </submittedName>
</protein>
<accession>A0A4C1W7D3</accession>